<keyword evidence="2" id="KW-0560">Oxidoreductase</keyword>
<evidence type="ECO:0000313" key="4">
    <source>
        <dbReference type="EMBL" id="KAK4496070.1"/>
    </source>
</evidence>
<dbReference type="PANTHER" id="PTHR24320">
    <property type="entry name" value="RETINOL DEHYDROGENASE"/>
    <property type="match status" value="1"/>
</dbReference>
<sequence length="345" mass="37261">MTGAPSRPYRPYQDVHANPKGPGDARPTGEQIVKDCGLVGELKGKTILITGANSGLGITTAKALHITGAKLLLSARDVIKLDKVIEEIVQESPELPTPGAIELRLDSLQDVQRAAKIVESKTTTLDILICNAGIMAVPYALTEDGLESQVGVNHFAHFLLFQLLRPLMEQAAANSKTPSRVIGVSSAGHWFGGVRFEDVHFKRHPMNYNKWQAYGQSKTANIYMCTSITRHYASQGIIGLSVHPGAIATNLGRHLTSSDLEDFGAPPELMNAYKSPEQGAATTVWAVLSSHFDDVSHGGRYLADCGESGPTKPGAHAADTGYDPHVYDEEKEEKLWKLSLETLGI</sequence>
<evidence type="ECO:0000313" key="5">
    <source>
        <dbReference type="Proteomes" id="UP001305779"/>
    </source>
</evidence>
<comment type="similarity">
    <text evidence="1">Belongs to the short-chain dehydrogenases/reductases (SDR) family.</text>
</comment>
<gene>
    <name evidence="4" type="ORF">PRZ48_012049</name>
</gene>
<dbReference type="Pfam" id="PF00106">
    <property type="entry name" value="adh_short"/>
    <property type="match status" value="1"/>
</dbReference>
<keyword evidence="5" id="KW-1185">Reference proteome</keyword>
<dbReference type="EMBL" id="JAXOVC010000010">
    <property type="protein sequence ID" value="KAK4496070.1"/>
    <property type="molecule type" value="Genomic_DNA"/>
</dbReference>
<dbReference type="Proteomes" id="UP001305779">
    <property type="component" value="Unassembled WGS sequence"/>
</dbReference>
<dbReference type="PRINTS" id="PR00081">
    <property type="entry name" value="GDHRDH"/>
</dbReference>
<name>A0ABR0E3S4_ZASCE</name>
<dbReference type="InterPro" id="IPR002347">
    <property type="entry name" value="SDR_fam"/>
</dbReference>
<dbReference type="SUPFAM" id="SSF51735">
    <property type="entry name" value="NAD(P)-binding Rossmann-fold domains"/>
    <property type="match status" value="1"/>
</dbReference>
<proteinExistence type="inferred from homology"/>
<organism evidence="4 5">
    <name type="scientific">Zasmidium cellare</name>
    <name type="common">Wine cellar mold</name>
    <name type="synonym">Racodium cellare</name>
    <dbReference type="NCBI Taxonomy" id="395010"/>
    <lineage>
        <taxon>Eukaryota</taxon>
        <taxon>Fungi</taxon>
        <taxon>Dikarya</taxon>
        <taxon>Ascomycota</taxon>
        <taxon>Pezizomycotina</taxon>
        <taxon>Dothideomycetes</taxon>
        <taxon>Dothideomycetidae</taxon>
        <taxon>Mycosphaerellales</taxon>
        <taxon>Mycosphaerellaceae</taxon>
        <taxon>Zasmidium</taxon>
    </lineage>
</organism>
<accession>A0ABR0E3S4</accession>
<protein>
    <submittedName>
        <fullName evidence="4">Uncharacterized protein</fullName>
    </submittedName>
</protein>
<feature type="region of interest" description="Disordered" evidence="3">
    <location>
        <begin position="1"/>
        <end position="29"/>
    </location>
</feature>
<dbReference type="InterPro" id="IPR036291">
    <property type="entry name" value="NAD(P)-bd_dom_sf"/>
</dbReference>
<reference evidence="4 5" key="1">
    <citation type="journal article" date="2023" name="G3 (Bethesda)">
        <title>A chromosome-level genome assembly of Zasmidium syzygii isolated from banana leaves.</title>
        <authorList>
            <person name="van Westerhoven A.C."/>
            <person name="Mehrabi R."/>
            <person name="Talebi R."/>
            <person name="Steentjes M.B.F."/>
            <person name="Corcolon B."/>
            <person name="Chong P.A."/>
            <person name="Kema G.H.J."/>
            <person name="Seidl M.F."/>
        </authorList>
    </citation>
    <scope>NUCLEOTIDE SEQUENCE [LARGE SCALE GENOMIC DNA]</scope>
    <source>
        <strain evidence="4 5">P124</strain>
    </source>
</reference>
<evidence type="ECO:0000256" key="2">
    <source>
        <dbReference type="ARBA" id="ARBA00023002"/>
    </source>
</evidence>
<evidence type="ECO:0000256" key="3">
    <source>
        <dbReference type="SAM" id="MobiDB-lite"/>
    </source>
</evidence>
<dbReference type="Gene3D" id="3.40.50.720">
    <property type="entry name" value="NAD(P)-binding Rossmann-like Domain"/>
    <property type="match status" value="1"/>
</dbReference>
<dbReference type="PANTHER" id="PTHR24320:SF272">
    <property type="entry name" value="NAD(P)-BINDING ROSSMANN-FOLD SUPERFAMILY PROTEIN"/>
    <property type="match status" value="1"/>
</dbReference>
<evidence type="ECO:0000256" key="1">
    <source>
        <dbReference type="ARBA" id="ARBA00006484"/>
    </source>
</evidence>
<comment type="caution">
    <text evidence="4">The sequence shown here is derived from an EMBL/GenBank/DDBJ whole genome shotgun (WGS) entry which is preliminary data.</text>
</comment>